<reference evidence="1" key="1">
    <citation type="submission" date="2016-10" db="EMBL/GenBank/DDBJ databases">
        <authorList>
            <person name="de Groot N.N."/>
        </authorList>
    </citation>
    <scope>NUCLEOTIDE SEQUENCE</scope>
</reference>
<organism evidence="1">
    <name type="scientific">hydrothermal vent metagenome</name>
    <dbReference type="NCBI Taxonomy" id="652676"/>
    <lineage>
        <taxon>unclassified sequences</taxon>
        <taxon>metagenomes</taxon>
        <taxon>ecological metagenomes</taxon>
    </lineage>
</organism>
<dbReference type="EMBL" id="FPHM01000211">
    <property type="protein sequence ID" value="SFV71172.1"/>
    <property type="molecule type" value="Genomic_DNA"/>
</dbReference>
<protein>
    <recommendedName>
        <fullName evidence="2">Transcriptional regulator</fullName>
    </recommendedName>
</protein>
<name>A0A1W1CZS6_9ZZZZ</name>
<sequence length="79" mass="9234">MEKKEVHLVKKVSKNLGMTYKELGAEIGYGESILRQSVSNNKMSLQLEKALELYLKNHELEKEINKIEDFKSYLKSFLK</sequence>
<proteinExistence type="predicted"/>
<dbReference type="AlphaFoldDB" id="A0A1W1CZS6"/>
<evidence type="ECO:0008006" key="2">
    <source>
        <dbReference type="Google" id="ProtNLM"/>
    </source>
</evidence>
<evidence type="ECO:0000313" key="1">
    <source>
        <dbReference type="EMBL" id="SFV71172.1"/>
    </source>
</evidence>
<accession>A0A1W1CZS6</accession>
<gene>
    <name evidence="1" type="ORF">MNB_SV-13-764</name>
</gene>